<reference evidence="1 2" key="1">
    <citation type="submission" date="2013-12" db="EMBL/GenBank/DDBJ databases">
        <authorList>
            <consortium name="DOE Joint Genome Institute"/>
            <person name="Kappler U."/>
            <person name="Huntemann M."/>
            <person name="Han J."/>
            <person name="Chen A."/>
            <person name="Kyrpides N."/>
            <person name="Mavromatis K."/>
            <person name="Markowitz V."/>
            <person name="Palaniappan K."/>
            <person name="Ivanova N."/>
            <person name="Schaumberg A."/>
            <person name="Pati A."/>
            <person name="Liolios K."/>
            <person name="Nordberg H.P."/>
            <person name="Cantor M.N."/>
            <person name="Hua S.X."/>
            <person name="Woyke T."/>
        </authorList>
    </citation>
    <scope>NUCLEOTIDE SEQUENCE [LARGE SCALE GENOMIC DNA]</scope>
    <source>
        <strain evidence="2">AL2</strain>
    </source>
</reference>
<proteinExistence type="predicted"/>
<dbReference type="RefSeq" id="WP_239232411.1">
    <property type="nucleotide sequence ID" value="NZ_CP007030.1"/>
</dbReference>
<dbReference type="Proteomes" id="UP000005380">
    <property type="component" value="Chromosome"/>
</dbReference>
<dbReference type="InParanoid" id="W0DRQ6"/>
<dbReference type="EMBL" id="CP007030">
    <property type="protein sequence ID" value="AHF01132.1"/>
    <property type="molecule type" value="Genomic_DNA"/>
</dbReference>
<gene>
    <name evidence="1" type="ORF">THIAE_04425</name>
</gene>
<protein>
    <submittedName>
        <fullName evidence="1">UDP-glucose 4-epimerase</fullName>
    </submittedName>
</protein>
<dbReference type="AlphaFoldDB" id="W0DRQ6"/>
<dbReference type="STRING" id="717772.THIAE_04425"/>
<evidence type="ECO:0000313" key="1">
    <source>
        <dbReference type="EMBL" id="AHF01132.1"/>
    </source>
</evidence>
<dbReference type="eggNOG" id="COG1087">
    <property type="taxonomic scope" value="Bacteria"/>
</dbReference>
<evidence type="ECO:0000313" key="2">
    <source>
        <dbReference type="Proteomes" id="UP000005380"/>
    </source>
</evidence>
<accession>W0DRQ6</accession>
<dbReference type="HOGENOM" id="CLU_3123751_0_0_6"/>
<sequence length="50" mass="5714">MVVNILCDVFASDPAWSIGLLRWKAELGIERMCEDAWRWQSKNPNGYGEG</sequence>
<name>W0DRQ6_9GAMM</name>
<keyword evidence="2" id="KW-1185">Reference proteome</keyword>
<dbReference type="KEGG" id="tao:THIAE_04425"/>
<organism evidence="1 2">
    <name type="scientific">Thiomicrospira aerophila AL3</name>
    <dbReference type="NCBI Taxonomy" id="717772"/>
    <lineage>
        <taxon>Bacteria</taxon>
        <taxon>Pseudomonadati</taxon>
        <taxon>Pseudomonadota</taxon>
        <taxon>Gammaproteobacteria</taxon>
        <taxon>Thiotrichales</taxon>
        <taxon>Piscirickettsiaceae</taxon>
        <taxon>Thiomicrospira</taxon>
    </lineage>
</organism>
<dbReference type="Gene3D" id="3.90.25.10">
    <property type="entry name" value="UDP-galactose 4-epimerase, domain 1"/>
    <property type="match status" value="1"/>
</dbReference>